<comment type="subcellular location">
    <subcellularLocation>
        <location evidence="1">Membrane</location>
        <topology evidence="1">Multi-pass membrane protein</topology>
    </subcellularLocation>
</comment>
<evidence type="ECO:0000256" key="9">
    <source>
        <dbReference type="ARBA" id="ARBA00023136"/>
    </source>
</evidence>
<dbReference type="InterPro" id="IPR023011">
    <property type="entry name" value="ATP_synth_F0_asu_AS"/>
</dbReference>
<feature type="transmembrane region" description="Helical" evidence="11">
    <location>
        <begin position="20"/>
        <end position="40"/>
    </location>
</feature>
<evidence type="ECO:0000256" key="2">
    <source>
        <dbReference type="ARBA" id="ARBA00006810"/>
    </source>
</evidence>
<feature type="transmembrane region" description="Helical" evidence="11">
    <location>
        <begin position="108"/>
        <end position="128"/>
    </location>
</feature>
<evidence type="ECO:0000313" key="12">
    <source>
        <dbReference type="EMBL" id="AKX33712.1"/>
    </source>
</evidence>
<dbReference type="Gene3D" id="1.20.120.220">
    <property type="entry name" value="ATP synthase, F0 complex, subunit A"/>
    <property type="match status" value="1"/>
</dbReference>
<evidence type="ECO:0000313" key="13">
    <source>
        <dbReference type="Proteomes" id="UP000067476"/>
    </source>
</evidence>
<dbReference type="EMBL" id="CP012357">
    <property type="protein sequence ID" value="AKX33712.1"/>
    <property type="molecule type" value="Genomic_DNA"/>
</dbReference>
<dbReference type="GO" id="GO:0045259">
    <property type="term" value="C:proton-transporting ATP synthase complex"/>
    <property type="evidence" value="ECO:0007669"/>
    <property type="project" value="UniProtKB-KW"/>
</dbReference>
<dbReference type="KEGG" id="sll:SLITO_v1c00440"/>
<dbReference type="Proteomes" id="UP000067476">
    <property type="component" value="Chromosome"/>
</dbReference>
<dbReference type="GO" id="GO:0046933">
    <property type="term" value="F:proton-transporting ATP synthase activity, rotational mechanism"/>
    <property type="evidence" value="ECO:0007669"/>
    <property type="project" value="TreeGrafter"/>
</dbReference>
<dbReference type="PANTHER" id="PTHR42823:SF3">
    <property type="entry name" value="ATP SYNTHASE SUBUNIT A, CHLOROPLASTIC"/>
    <property type="match status" value="1"/>
</dbReference>
<accession>A0A0K1W0S5</accession>
<protein>
    <submittedName>
        <fullName evidence="12">F0F1 ATP synthase subunit A</fullName>
    </submittedName>
</protein>
<organism evidence="12 13">
    <name type="scientific">Spiroplasma litorale</name>
    <dbReference type="NCBI Taxonomy" id="216942"/>
    <lineage>
        <taxon>Bacteria</taxon>
        <taxon>Bacillati</taxon>
        <taxon>Mycoplasmatota</taxon>
        <taxon>Mollicutes</taxon>
        <taxon>Entomoplasmatales</taxon>
        <taxon>Spiroplasmataceae</taxon>
        <taxon>Spiroplasma</taxon>
    </lineage>
</organism>
<keyword evidence="4" id="KW-0138">CF(0)</keyword>
<evidence type="ECO:0000256" key="1">
    <source>
        <dbReference type="ARBA" id="ARBA00004141"/>
    </source>
</evidence>
<reference evidence="12 13" key="1">
    <citation type="journal article" date="2015" name="Genome Announc.">
        <title>Complete Genome Sequence of Spiroplasma litorale TN-1T (DSM 21781), a Bacterium Isolated from a Green-Eyed Horsefly (Tabanus nigrovittatus).</title>
        <authorList>
            <person name="Lo W.S."/>
            <person name="Lai Y.C."/>
            <person name="Lien Y.W."/>
            <person name="Wang T.H."/>
            <person name="Kuo C.H."/>
        </authorList>
    </citation>
    <scope>NUCLEOTIDE SEQUENCE [LARGE SCALE GENOMIC DNA]</scope>
    <source>
        <strain evidence="12 13">TN-1</strain>
    </source>
</reference>
<dbReference type="NCBIfam" id="NF004485">
    <property type="entry name" value="PRK05815.3-3"/>
    <property type="match status" value="1"/>
</dbReference>
<dbReference type="OrthoDB" id="9789241at2"/>
<evidence type="ECO:0000256" key="4">
    <source>
        <dbReference type="ARBA" id="ARBA00022547"/>
    </source>
</evidence>
<evidence type="ECO:0000256" key="6">
    <source>
        <dbReference type="ARBA" id="ARBA00022781"/>
    </source>
</evidence>
<dbReference type="InterPro" id="IPR035908">
    <property type="entry name" value="F0_ATP_A_sf"/>
</dbReference>
<dbReference type="RefSeq" id="WP_075057814.1">
    <property type="nucleotide sequence ID" value="NZ_CP012357.1"/>
</dbReference>
<name>A0A0K1W0S5_9MOLU</name>
<keyword evidence="8" id="KW-0406">Ion transport</keyword>
<keyword evidence="6" id="KW-0375">Hydrogen ion transport</keyword>
<dbReference type="STRING" id="216942.SLITO_v1c00440"/>
<evidence type="ECO:0000256" key="8">
    <source>
        <dbReference type="ARBA" id="ARBA00023065"/>
    </source>
</evidence>
<dbReference type="AlphaFoldDB" id="A0A0K1W0S5"/>
<keyword evidence="7 11" id="KW-1133">Transmembrane helix</keyword>
<feature type="transmembrane region" description="Helical" evidence="11">
    <location>
        <begin position="205"/>
        <end position="225"/>
    </location>
</feature>
<dbReference type="InterPro" id="IPR045082">
    <property type="entry name" value="ATP_syn_F0_a_bact/chloroplast"/>
</dbReference>
<keyword evidence="10" id="KW-0066">ATP synthesis</keyword>
<dbReference type="InterPro" id="IPR000568">
    <property type="entry name" value="ATP_synth_F0_asu"/>
</dbReference>
<evidence type="ECO:0000256" key="11">
    <source>
        <dbReference type="SAM" id="Phobius"/>
    </source>
</evidence>
<evidence type="ECO:0000256" key="10">
    <source>
        <dbReference type="ARBA" id="ARBA00023310"/>
    </source>
</evidence>
<dbReference type="Pfam" id="PF00119">
    <property type="entry name" value="ATP-synt_A"/>
    <property type="match status" value="1"/>
</dbReference>
<evidence type="ECO:0000256" key="3">
    <source>
        <dbReference type="ARBA" id="ARBA00022448"/>
    </source>
</evidence>
<feature type="transmembrane region" description="Helical" evidence="11">
    <location>
        <begin position="163"/>
        <end position="185"/>
    </location>
</feature>
<proteinExistence type="inferred from homology"/>
<dbReference type="CDD" id="cd00310">
    <property type="entry name" value="ATP-synt_Fo_a_6"/>
    <property type="match status" value="1"/>
</dbReference>
<keyword evidence="9 11" id="KW-0472">Membrane</keyword>
<dbReference type="GO" id="GO:0042777">
    <property type="term" value="P:proton motive force-driven plasma membrane ATP synthesis"/>
    <property type="evidence" value="ECO:0007669"/>
    <property type="project" value="TreeGrafter"/>
</dbReference>
<keyword evidence="13" id="KW-1185">Reference proteome</keyword>
<feature type="transmembrane region" description="Helical" evidence="11">
    <location>
        <begin position="83"/>
        <end position="102"/>
    </location>
</feature>
<dbReference type="SUPFAM" id="SSF81336">
    <property type="entry name" value="F1F0 ATP synthase subunit A"/>
    <property type="match status" value="1"/>
</dbReference>
<keyword evidence="3" id="KW-0813">Transport</keyword>
<dbReference type="PATRIC" id="fig|216942.3.peg.44"/>
<evidence type="ECO:0000256" key="7">
    <source>
        <dbReference type="ARBA" id="ARBA00022989"/>
    </source>
</evidence>
<evidence type="ECO:0000256" key="5">
    <source>
        <dbReference type="ARBA" id="ARBA00022692"/>
    </source>
</evidence>
<dbReference type="PROSITE" id="PS00449">
    <property type="entry name" value="ATPASE_A"/>
    <property type="match status" value="1"/>
</dbReference>
<gene>
    <name evidence="12" type="primary">atpB</name>
    <name evidence="12" type="ORF">SLITO_v1c00440</name>
</gene>
<dbReference type="GO" id="GO:0005886">
    <property type="term" value="C:plasma membrane"/>
    <property type="evidence" value="ECO:0007669"/>
    <property type="project" value="TreeGrafter"/>
</dbReference>
<comment type="similarity">
    <text evidence="2">Belongs to the ATPase A chain family.</text>
</comment>
<sequence>MVSYLVSGELFDGFLALTPQLFSVFMTFIIICTFCIVYNVKIRNRNEEKELSGFLVLTEMFISKVEGIVISIMGKEHRKLTPYMMYIFMYIVISSVVALLGFEPLTTSYTTTFSMAFVTFIGIYYYGIRYQKWAFLKRYYNPVELIGQFVPLISLSFRLFGNMLGGSVILALLYTALINMQAGWFSNVGSVSDSMANDWLAQYKYWWSGFNILTISLMPWLHLYFDLFDGVIQSIVFSMLTLSYWSSSANGESGEE</sequence>
<keyword evidence="5 11" id="KW-0812">Transmembrane</keyword>
<dbReference type="PANTHER" id="PTHR42823">
    <property type="entry name" value="ATP SYNTHASE SUBUNIT A, CHLOROPLASTIC"/>
    <property type="match status" value="1"/>
</dbReference>